<feature type="transmembrane region" description="Helical" evidence="6">
    <location>
        <begin position="58"/>
        <end position="83"/>
    </location>
</feature>
<proteinExistence type="predicted"/>
<evidence type="ECO:0000313" key="8">
    <source>
        <dbReference type="EMBL" id="GAA4156438.1"/>
    </source>
</evidence>
<feature type="transmembrane region" description="Helical" evidence="6">
    <location>
        <begin position="322"/>
        <end position="341"/>
    </location>
</feature>
<dbReference type="RefSeq" id="WP_344790322.1">
    <property type="nucleotide sequence ID" value="NZ_BAABBV010000001.1"/>
</dbReference>
<dbReference type="InterPro" id="IPR003838">
    <property type="entry name" value="ABC3_permease_C"/>
</dbReference>
<feature type="transmembrane region" description="Helical" evidence="6">
    <location>
        <begin position="283"/>
        <end position="302"/>
    </location>
</feature>
<dbReference type="Proteomes" id="UP001415169">
    <property type="component" value="Unassembled WGS sequence"/>
</dbReference>
<dbReference type="EMBL" id="BAABBV010000001">
    <property type="protein sequence ID" value="GAA4156438.1"/>
    <property type="molecule type" value="Genomic_DNA"/>
</dbReference>
<evidence type="ECO:0000259" key="7">
    <source>
        <dbReference type="Pfam" id="PF02687"/>
    </source>
</evidence>
<sequence>MTTLALARLFARRAGGDASTVVLPAVAFAVVTLCTTVVTGGVFAFFTFAGQNGSTYRMLALLALVLLVIPLASLGGAAARLAARRRDERLSSLRLLGASTGLVSALTVLESTVVALAGAVIGAIASLGALPLFGLLHFDGRALGGAIWPPAWVFFAVIGGVALLSAVSAAIGLRAVVLTPLGVRTRVVSAGVKWLRAGIAAGVLVIAVAISSSLNAFAQIGGLILVIAVLLCGFGAVLSMLGLVGPLVLRGFGRRWLKRASGPAQLIAARTVLHDVKGAWRQVGALALVSFVAVFTGIGVAFTHVMGSEDAASRLLAADIRTGVILTLVMSFAMVACAIGVNQAAGILDRRSLYVSLDRIGMPFTVMDSARRRAVLAPLLVVTVGSATAAALVLFPLTGYTLLLQPLGLAVIAGCLALGIGLVWAGLAATRPVLRRVVGEASATLPDR</sequence>
<gene>
    <name evidence="8" type="ORF">GCM10022286_06730</name>
</gene>
<keyword evidence="5 6" id="KW-0472">Membrane</keyword>
<evidence type="ECO:0000313" key="9">
    <source>
        <dbReference type="Proteomes" id="UP001415169"/>
    </source>
</evidence>
<evidence type="ECO:0000256" key="3">
    <source>
        <dbReference type="ARBA" id="ARBA00022692"/>
    </source>
</evidence>
<keyword evidence="4 6" id="KW-1133">Transmembrane helix</keyword>
<keyword evidence="2" id="KW-1003">Cell membrane</keyword>
<keyword evidence="9" id="KW-1185">Reference proteome</keyword>
<feature type="transmembrane region" description="Helical" evidence="6">
    <location>
        <begin position="95"/>
        <end position="127"/>
    </location>
</feature>
<reference evidence="8" key="1">
    <citation type="journal article" date="2014" name="Int. J. Syst. Evol. Microbiol.">
        <title>Complete genome of a new Firmicutes species belonging to the dominant human colonic microbiota ('Ruminococcus bicirculans') reveals two chromosomes and a selective capacity to utilize plant glucans.</title>
        <authorList>
            <consortium name="NISC Comparative Sequencing Program"/>
            <person name="Wegmann U."/>
            <person name="Louis P."/>
            <person name="Goesmann A."/>
            <person name="Henrissat B."/>
            <person name="Duncan S.H."/>
            <person name="Flint H.J."/>
        </authorList>
    </citation>
    <scope>NUCLEOTIDE SEQUENCE</scope>
    <source>
        <strain evidence="8">JCM 17590</strain>
    </source>
</reference>
<reference evidence="8" key="2">
    <citation type="submission" date="2023-12" db="EMBL/GenBank/DDBJ databases">
        <authorList>
            <person name="Sun Q."/>
            <person name="Inoue M."/>
        </authorList>
    </citation>
    <scope>NUCLEOTIDE SEQUENCE</scope>
    <source>
        <strain evidence="8">JCM 17590</strain>
    </source>
</reference>
<evidence type="ECO:0000256" key="2">
    <source>
        <dbReference type="ARBA" id="ARBA00022475"/>
    </source>
</evidence>
<accession>A0ABP7ZFS2</accession>
<feature type="transmembrane region" description="Helical" evidence="6">
    <location>
        <begin position="407"/>
        <end position="427"/>
    </location>
</feature>
<feature type="domain" description="ABC3 transporter permease C-terminal" evidence="7">
    <location>
        <begin position="76"/>
        <end position="174"/>
    </location>
</feature>
<comment type="subcellular location">
    <subcellularLocation>
        <location evidence="1">Cell membrane</location>
        <topology evidence="1">Multi-pass membrane protein</topology>
    </subcellularLocation>
</comment>
<evidence type="ECO:0000256" key="4">
    <source>
        <dbReference type="ARBA" id="ARBA00022989"/>
    </source>
</evidence>
<evidence type="ECO:0000256" key="1">
    <source>
        <dbReference type="ARBA" id="ARBA00004651"/>
    </source>
</evidence>
<dbReference type="Pfam" id="PF02687">
    <property type="entry name" value="FtsX"/>
    <property type="match status" value="1"/>
</dbReference>
<feature type="transmembrane region" description="Helical" evidence="6">
    <location>
        <begin position="21"/>
        <end position="46"/>
    </location>
</feature>
<protein>
    <recommendedName>
        <fullName evidence="7">ABC3 transporter permease C-terminal domain-containing protein</fullName>
    </recommendedName>
</protein>
<comment type="caution">
    <text evidence="8">The sequence shown here is derived from an EMBL/GenBank/DDBJ whole genome shotgun (WGS) entry which is preliminary data.</text>
</comment>
<organism evidence="8 9">
    <name type="scientific">Gryllotalpicola daejeonensis</name>
    <dbReference type="NCBI Taxonomy" id="993087"/>
    <lineage>
        <taxon>Bacteria</taxon>
        <taxon>Bacillati</taxon>
        <taxon>Actinomycetota</taxon>
        <taxon>Actinomycetes</taxon>
        <taxon>Micrococcales</taxon>
        <taxon>Microbacteriaceae</taxon>
        <taxon>Gryllotalpicola</taxon>
    </lineage>
</organism>
<feature type="transmembrane region" description="Helical" evidence="6">
    <location>
        <begin position="147"/>
        <end position="173"/>
    </location>
</feature>
<evidence type="ECO:0000256" key="5">
    <source>
        <dbReference type="ARBA" id="ARBA00023136"/>
    </source>
</evidence>
<keyword evidence="3 6" id="KW-0812">Transmembrane</keyword>
<feature type="transmembrane region" description="Helical" evidence="6">
    <location>
        <begin position="194"/>
        <end position="214"/>
    </location>
</feature>
<feature type="transmembrane region" description="Helical" evidence="6">
    <location>
        <begin position="374"/>
        <end position="395"/>
    </location>
</feature>
<feature type="transmembrane region" description="Helical" evidence="6">
    <location>
        <begin position="220"/>
        <end position="249"/>
    </location>
</feature>
<evidence type="ECO:0000256" key="6">
    <source>
        <dbReference type="SAM" id="Phobius"/>
    </source>
</evidence>
<name>A0ABP7ZFS2_9MICO</name>